<keyword evidence="3" id="KW-1185">Reference proteome</keyword>
<dbReference type="InterPro" id="IPR005198">
    <property type="entry name" value="Glyco_hydro_76"/>
</dbReference>
<accession>A0AAJ0MTB0</accession>
<dbReference type="Proteomes" id="UP001285908">
    <property type="component" value="Unassembled WGS sequence"/>
</dbReference>
<dbReference type="Pfam" id="PF03663">
    <property type="entry name" value="Glyco_hydro_76"/>
    <property type="match status" value="1"/>
</dbReference>
<dbReference type="Gene3D" id="1.50.10.20">
    <property type="match status" value="1"/>
</dbReference>
<protein>
    <submittedName>
        <fullName evidence="2">Six-hairpin glycosidase</fullName>
    </submittedName>
</protein>
<reference evidence="2 3" key="1">
    <citation type="journal article" date="2023" name="Mol. Phylogenet. Evol.">
        <title>Genome-scale phylogeny and comparative genomics of the fungal order Sordariales.</title>
        <authorList>
            <person name="Hensen N."/>
            <person name="Bonometti L."/>
            <person name="Westerberg I."/>
            <person name="Brannstrom I.O."/>
            <person name="Guillou S."/>
            <person name="Cros-Aarteil S."/>
            <person name="Calhoun S."/>
            <person name="Haridas S."/>
            <person name="Kuo A."/>
            <person name="Mondo S."/>
            <person name="Pangilinan J."/>
            <person name="Riley R."/>
            <person name="LaButti K."/>
            <person name="Andreopoulos B."/>
            <person name="Lipzen A."/>
            <person name="Chen C."/>
            <person name="Yan M."/>
            <person name="Daum C."/>
            <person name="Ng V."/>
            <person name="Clum A."/>
            <person name="Steindorff A."/>
            <person name="Ohm R.A."/>
            <person name="Martin F."/>
            <person name="Silar P."/>
            <person name="Natvig D.O."/>
            <person name="Lalanne C."/>
            <person name="Gautier V."/>
            <person name="Ament-Velasquez S.L."/>
            <person name="Kruys A."/>
            <person name="Hutchinson M.I."/>
            <person name="Powell A.J."/>
            <person name="Barry K."/>
            <person name="Miller A.N."/>
            <person name="Grigoriev I.V."/>
            <person name="Debuchy R."/>
            <person name="Gladieux P."/>
            <person name="Hiltunen Thoren M."/>
            <person name="Johannesson H."/>
        </authorList>
    </citation>
    <scope>NUCLEOTIDE SEQUENCE [LARGE SCALE GENOMIC DNA]</scope>
    <source>
        <strain evidence="2 3">FGSC 10403</strain>
    </source>
</reference>
<dbReference type="SUPFAM" id="SSF48208">
    <property type="entry name" value="Six-hairpin glycosidases"/>
    <property type="match status" value="1"/>
</dbReference>
<evidence type="ECO:0000313" key="3">
    <source>
        <dbReference type="Proteomes" id="UP001285908"/>
    </source>
</evidence>
<evidence type="ECO:0000313" key="2">
    <source>
        <dbReference type="EMBL" id="KAK3496822.1"/>
    </source>
</evidence>
<gene>
    <name evidence="2" type="ORF">B0T23DRAFT_410364</name>
</gene>
<comment type="caution">
    <text evidence="2">The sequence shown here is derived from an EMBL/GenBank/DDBJ whole genome shotgun (WGS) entry which is preliminary data.</text>
</comment>
<keyword evidence="2" id="KW-0378">Hydrolase</keyword>
<dbReference type="GO" id="GO:0016798">
    <property type="term" value="F:hydrolase activity, acting on glycosyl bonds"/>
    <property type="evidence" value="ECO:0007669"/>
    <property type="project" value="UniProtKB-KW"/>
</dbReference>
<feature type="region of interest" description="Disordered" evidence="1">
    <location>
        <begin position="420"/>
        <end position="440"/>
    </location>
</feature>
<dbReference type="InterPro" id="IPR053169">
    <property type="entry name" value="MUG_Protein"/>
</dbReference>
<feature type="region of interest" description="Disordered" evidence="1">
    <location>
        <begin position="756"/>
        <end position="778"/>
    </location>
</feature>
<dbReference type="AlphaFoldDB" id="A0AAJ0MTB0"/>
<feature type="compositionally biased region" description="Polar residues" evidence="1">
    <location>
        <begin position="420"/>
        <end position="433"/>
    </location>
</feature>
<dbReference type="PANTHER" id="PTHR47791:SF2">
    <property type="entry name" value="ENDO MANNANASE, GH76 FAMILY (EUROFUNG)"/>
    <property type="match status" value="1"/>
</dbReference>
<sequence length="795" mass="87676">MKLPISVNTQLIACLSELSAFPYASKRPNVPSFLDEIDRQRYLVIGIGMNRHVSEVRDTCWGSDWNKSKGPRTGHRQGIVGSTGLPCPSARCSALRERKNPPVAGQAPVAGFRNTASCQGQPPTHWCKGTYILAHLAQLQGNWNKMATDSTTATPGSVLLVFAIFLPRAVITAASAAEQSFSFLPRHLGKDDPVIVKGRDYVFNVTLFDEMMNAIDVMQEVYFQPWVGTWPSAIDWTAAVLGTHIAGTLETLHRSLEIAASRGIEISEGWSATENTISLYFSQLIGFYFGQNIFALRQEAFDDMLWVVLGWLDTTKFVDGYSSTSSRPPSDLGDGNGVKFPTETLRNRTWHGTLWTPAFAHRARIFWELAAAGWDTTLCGGGMNWNPRLLPYKNAITNELFIAASVMMYLHFPGDENNSPFISSEHSQQPRSPSHSRDKKWYPHDPKYLAAALDAYSWLLSSNMTNELGLYADGFHISGYSSGSNNTKCDERDEMLYTYNQGVLLTGQRNLFSVDPDPSYLKAGHTLIQNVIRATGWDLARDSPVDDLDNLKPGELPPWRGLGRAGILEEVCDAKGECSQDAQTFKGIWMHHFTAFCSPITQQPQLRHTTKTSTAPPPGPDLWKSIAKAHSAACLRYSGWLKHNAHAAARTRDSQGKFGMWWTAGLLNVKTSELRFGRNSLAPMERVIDYRNQGVPQTSEWVPAGKLLPGGGGGGPGGPTVIYKDRDSNVQRPLTGSCQLSEGSEKTGLNVAEECSRKVEDDGDPNTRGRGRTVETQSGGLAVLRALWELSVQDE</sequence>
<dbReference type="GO" id="GO:0005975">
    <property type="term" value="P:carbohydrate metabolic process"/>
    <property type="evidence" value="ECO:0007669"/>
    <property type="project" value="InterPro"/>
</dbReference>
<dbReference type="EMBL" id="JAULSX010000002">
    <property type="protein sequence ID" value="KAK3496822.1"/>
    <property type="molecule type" value="Genomic_DNA"/>
</dbReference>
<organism evidence="2 3">
    <name type="scientific">Neurospora hispaniola</name>
    <dbReference type="NCBI Taxonomy" id="588809"/>
    <lineage>
        <taxon>Eukaryota</taxon>
        <taxon>Fungi</taxon>
        <taxon>Dikarya</taxon>
        <taxon>Ascomycota</taxon>
        <taxon>Pezizomycotina</taxon>
        <taxon>Sordariomycetes</taxon>
        <taxon>Sordariomycetidae</taxon>
        <taxon>Sordariales</taxon>
        <taxon>Sordariaceae</taxon>
        <taxon>Neurospora</taxon>
    </lineage>
</organism>
<dbReference type="RefSeq" id="XP_062695086.1">
    <property type="nucleotide sequence ID" value="XM_062839399.1"/>
</dbReference>
<dbReference type="PANTHER" id="PTHR47791">
    <property type="entry name" value="MEIOTICALLY UP-REGULATED GENE 191 PROTEIN"/>
    <property type="match status" value="1"/>
</dbReference>
<proteinExistence type="predicted"/>
<dbReference type="InterPro" id="IPR008928">
    <property type="entry name" value="6-hairpin_glycosidase_sf"/>
</dbReference>
<dbReference type="GeneID" id="87877021"/>
<keyword evidence="2" id="KW-0326">Glycosidase</keyword>
<evidence type="ECO:0000256" key="1">
    <source>
        <dbReference type="SAM" id="MobiDB-lite"/>
    </source>
</evidence>
<name>A0AAJ0MTB0_9PEZI</name>